<feature type="compositionally biased region" description="Basic residues" evidence="1">
    <location>
        <begin position="193"/>
        <end position="203"/>
    </location>
</feature>
<feature type="region of interest" description="Disordered" evidence="1">
    <location>
        <begin position="144"/>
        <end position="230"/>
    </location>
</feature>
<dbReference type="SUPFAM" id="SSF47459">
    <property type="entry name" value="HLH, helix-loop-helix DNA-binding domain"/>
    <property type="match status" value="1"/>
</dbReference>
<reference evidence="3" key="1">
    <citation type="submission" date="2022-07" db="EMBL/GenBank/DDBJ databases">
        <title>Phylogenomic reconstructions and comparative analyses of Kickxellomycotina fungi.</title>
        <authorList>
            <person name="Reynolds N.K."/>
            <person name="Stajich J.E."/>
            <person name="Barry K."/>
            <person name="Grigoriev I.V."/>
            <person name="Crous P."/>
            <person name="Smith M.E."/>
        </authorList>
    </citation>
    <scope>NUCLEOTIDE SEQUENCE</scope>
    <source>
        <strain evidence="3">BCRC 34381</strain>
    </source>
</reference>
<proteinExistence type="predicted"/>
<dbReference type="OrthoDB" id="690068at2759"/>
<dbReference type="PROSITE" id="PS50888">
    <property type="entry name" value="BHLH"/>
    <property type="match status" value="1"/>
</dbReference>
<evidence type="ECO:0000256" key="1">
    <source>
        <dbReference type="SAM" id="MobiDB-lite"/>
    </source>
</evidence>
<accession>A0A9W8CWT7</accession>
<evidence type="ECO:0000259" key="2">
    <source>
        <dbReference type="PROSITE" id="PS50888"/>
    </source>
</evidence>
<comment type="caution">
    <text evidence="3">The sequence shown here is derived from an EMBL/GenBank/DDBJ whole genome shotgun (WGS) entry which is preliminary data.</text>
</comment>
<dbReference type="AlphaFoldDB" id="A0A9W8CWT7"/>
<feature type="compositionally biased region" description="Low complexity" evidence="1">
    <location>
        <begin position="179"/>
        <end position="188"/>
    </location>
</feature>
<dbReference type="Pfam" id="PF00010">
    <property type="entry name" value="HLH"/>
    <property type="match status" value="1"/>
</dbReference>
<organism evidence="3 4">
    <name type="scientific">Coemansia biformis</name>
    <dbReference type="NCBI Taxonomy" id="1286918"/>
    <lineage>
        <taxon>Eukaryota</taxon>
        <taxon>Fungi</taxon>
        <taxon>Fungi incertae sedis</taxon>
        <taxon>Zoopagomycota</taxon>
        <taxon>Kickxellomycotina</taxon>
        <taxon>Kickxellomycetes</taxon>
        <taxon>Kickxellales</taxon>
        <taxon>Kickxellaceae</taxon>
        <taxon>Coemansia</taxon>
    </lineage>
</organism>
<keyword evidence="4" id="KW-1185">Reference proteome</keyword>
<evidence type="ECO:0000313" key="4">
    <source>
        <dbReference type="Proteomes" id="UP001143981"/>
    </source>
</evidence>
<name>A0A9W8CWT7_9FUNG</name>
<gene>
    <name evidence="3" type="ORF">LPJ61_002009</name>
</gene>
<dbReference type="Proteomes" id="UP001143981">
    <property type="component" value="Unassembled WGS sequence"/>
</dbReference>
<evidence type="ECO:0000313" key="3">
    <source>
        <dbReference type="EMBL" id="KAJ1732516.1"/>
    </source>
</evidence>
<feature type="domain" description="BHLH" evidence="2">
    <location>
        <begin position="86"/>
        <end position="138"/>
    </location>
</feature>
<feature type="compositionally biased region" description="Basic and acidic residues" evidence="1">
    <location>
        <begin position="80"/>
        <end position="97"/>
    </location>
</feature>
<dbReference type="Gene3D" id="4.10.280.10">
    <property type="entry name" value="Helix-loop-helix DNA-binding domain"/>
    <property type="match status" value="1"/>
</dbReference>
<feature type="region of interest" description="Disordered" evidence="1">
    <location>
        <begin position="63"/>
        <end position="102"/>
    </location>
</feature>
<protein>
    <recommendedName>
        <fullName evidence="2">BHLH domain-containing protein</fullName>
    </recommendedName>
</protein>
<dbReference type="InterPro" id="IPR036638">
    <property type="entry name" value="HLH_DNA-bd_sf"/>
</dbReference>
<dbReference type="InterPro" id="IPR011598">
    <property type="entry name" value="bHLH_dom"/>
</dbReference>
<sequence>MGAVAPMPPPMPPPASHGGHYAHSDYYRYGRVHSYPSPMHAHHARSPAYDDCMSAPAHLLVSPTAEQGDARFPAPTASNAEERENKRRVAHSAMERRRRERTNSVIDKLKAMIPWLRDEARMQKLEVLEQCVCYIRELQQSADAAAGGGGAHSPPASKRKRGQSWPGSECDSDSDEGDSGLSEDAGGSAQRAPHARRTRRRRTGSPAGPASDEAPASSRVGTPGAAGHRLGSQWPAAVQVAAAPGMPGLASDSSGPSTASSAFAGAGQLRGTLLAGASAMPAVHRSACTTLPPIKTAIGFLTR</sequence>
<dbReference type="SMART" id="SM00353">
    <property type="entry name" value="HLH"/>
    <property type="match status" value="1"/>
</dbReference>
<dbReference type="GO" id="GO:0046983">
    <property type="term" value="F:protein dimerization activity"/>
    <property type="evidence" value="ECO:0007669"/>
    <property type="project" value="InterPro"/>
</dbReference>
<dbReference type="EMBL" id="JANBOI010000219">
    <property type="protein sequence ID" value="KAJ1732516.1"/>
    <property type="molecule type" value="Genomic_DNA"/>
</dbReference>